<organism evidence="2 3">
    <name type="scientific">Wenzhouxiangella sediminis</name>
    <dbReference type="NCBI Taxonomy" id="1792836"/>
    <lineage>
        <taxon>Bacteria</taxon>
        <taxon>Pseudomonadati</taxon>
        <taxon>Pseudomonadota</taxon>
        <taxon>Gammaproteobacteria</taxon>
        <taxon>Chromatiales</taxon>
        <taxon>Wenzhouxiangellaceae</taxon>
        <taxon>Wenzhouxiangella</taxon>
    </lineage>
</organism>
<dbReference type="InterPro" id="IPR021342">
    <property type="entry name" value="DUF2959"/>
</dbReference>
<gene>
    <name evidence="2" type="ORF">DZC52_06655</name>
</gene>
<dbReference type="Pfam" id="PF11172">
    <property type="entry name" value="DUF2959"/>
    <property type="match status" value="1"/>
</dbReference>
<dbReference type="AlphaFoldDB" id="A0A3E1K9K4"/>
<accession>A0A3E1K9K4</accession>
<dbReference type="EMBL" id="QUZK01000031">
    <property type="protein sequence ID" value="RFF30788.1"/>
    <property type="molecule type" value="Genomic_DNA"/>
</dbReference>
<keyword evidence="1" id="KW-0175">Coiled coil</keyword>
<keyword evidence="3" id="KW-1185">Reference proteome</keyword>
<dbReference type="Proteomes" id="UP000260351">
    <property type="component" value="Unassembled WGS sequence"/>
</dbReference>
<dbReference type="RefSeq" id="WP_116650351.1">
    <property type="nucleotide sequence ID" value="NZ_QUZK01000031.1"/>
</dbReference>
<proteinExistence type="predicted"/>
<comment type="caution">
    <text evidence="2">The sequence shown here is derived from an EMBL/GenBank/DDBJ whole genome shotgun (WGS) entry which is preliminary data.</text>
</comment>
<protein>
    <submittedName>
        <fullName evidence="2">DUF2959 domain-containing protein</fullName>
    </submittedName>
</protein>
<feature type="coiled-coil region" evidence="1">
    <location>
        <begin position="97"/>
        <end position="158"/>
    </location>
</feature>
<evidence type="ECO:0000313" key="2">
    <source>
        <dbReference type="EMBL" id="RFF30788.1"/>
    </source>
</evidence>
<reference evidence="2 3" key="1">
    <citation type="submission" date="2018-08" db="EMBL/GenBank/DDBJ databases">
        <title>Wenzhouxiangella salilacus sp. nov., a novel bacterium isolated from a saline lake in Xinjiang Province, China.</title>
        <authorList>
            <person name="Han S."/>
        </authorList>
    </citation>
    <scope>NUCLEOTIDE SEQUENCE [LARGE SCALE GENOMIC DNA]</scope>
    <source>
        <strain evidence="2 3">XDB06</strain>
    </source>
</reference>
<name>A0A3E1K9K4_9GAMM</name>
<evidence type="ECO:0000256" key="1">
    <source>
        <dbReference type="SAM" id="Coils"/>
    </source>
</evidence>
<evidence type="ECO:0000313" key="3">
    <source>
        <dbReference type="Proteomes" id="UP000260351"/>
    </source>
</evidence>
<dbReference type="OrthoDB" id="9780401at2"/>
<sequence length="218" mass="24676">MNPTPSARARVALFLILAATLGGCQAVKYRTLEAFGVEKRDILSGRVESARDAQDDAKQQFASALEQFRATVSFDGGELEDLYDRLSGAYERSVDDAERVRERIDEVRDVAEDLFNEWSDELDEYESADLRRRSRELLRETQGRYERMIAAMERAEATMDPVLQSFEDQVLFLKHNLNARAISALRSELEGIESDTQALIEAMNEAIAEADAFIQTLE</sequence>